<dbReference type="Pfam" id="PF14027">
    <property type="entry name" value="Questin_oxidase"/>
    <property type="match status" value="1"/>
</dbReference>
<dbReference type="PANTHER" id="PTHR35870">
    <property type="entry name" value="PROTEIN, PUTATIVE (AFU_ORTHOLOGUE AFUA_5G03330)-RELATED"/>
    <property type="match status" value="1"/>
</dbReference>
<accession>A0A067MIG3</accession>
<dbReference type="STRING" id="930990.A0A067MIG3"/>
<name>A0A067MIG3_BOTB1</name>
<sequence length="453" mass="49393">MTPRGFHNHLNHHLYAAYDLGAPPRVLQAIFDKEKKVQRPIDLGNPDLLPKPGQITEANWTHWLGDHNAYAAYLAFFSDYLEANGLQATLRRYVFARSANENGANMLIRLLGAAFHAFIEIGCGIEFGEIKAVAAGLAQAATHILLVQEVFSPEWPHARHTVSSTKSTAPPSLLSLLREIYDSDALVPPMPYDPNLIFERTLLAVASGPQAAEIDRICSKWSLPPRDAKEGWIEDYIRECIGVGALLLGSTSKRGHALRLDFFLMHVVTSSIFLPSVLRALPADDFESQGALLETWWRYVVTVLIVRGRPRVDPGRLMEATAFPRPPVAVKPSKDAIGVGSAEDVDGVNPWLDIVADALHAPDSHTTKAIRALLYGAREYGSLPAGSFVAPGEEDLHPGAGELDGTIFVRVAGMVMESQGWVTHGQDAGTWDFSGLGYDDAWKGGEGPVAFAH</sequence>
<dbReference type="EMBL" id="KL198056">
    <property type="protein sequence ID" value="KDQ11687.1"/>
    <property type="molecule type" value="Genomic_DNA"/>
</dbReference>
<dbReference type="HOGENOM" id="CLU_019145_1_0_1"/>
<dbReference type="PANTHER" id="PTHR35870:SF1">
    <property type="entry name" value="PROTEIN, PUTATIVE (AFU_ORTHOLOGUE AFUA_5G03330)-RELATED"/>
    <property type="match status" value="1"/>
</dbReference>
<evidence type="ECO:0000313" key="2">
    <source>
        <dbReference type="EMBL" id="KDQ11687.1"/>
    </source>
</evidence>
<evidence type="ECO:0000256" key="1">
    <source>
        <dbReference type="ARBA" id="ARBA00023002"/>
    </source>
</evidence>
<proteinExistence type="predicted"/>
<gene>
    <name evidence="2" type="ORF">BOTBODRAFT_35116</name>
</gene>
<keyword evidence="1" id="KW-0560">Oxidoreductase</keyword>
<dbReference type="GO" id="GO:0016491">
    <property type="term" value="F:oxidoreductase activity"/>
    <property type="evidence" value="ECO:0007669"/>
    <property type="project" value="UniProtKB-KW"/>
</dbReference>
<dbReference type="InParanoid" id="A0A067MIG3"/>
<dbReference type="Proteomes" id="UP000027195">
    <property type="component" value="Unassembled WGS sequence"/>
</dbReference>
<dbReference type="OrthoDB" id="10004862at2759"/>
<protein>
    <submittedName>
        <fullName evidence="2">Uncharacterized protein</fullName>
    </submittedName>
</protein>
<dbReference type="AlphaFoldDB" id="A0A067MIG3"/>
<dbReference type="InterPro" id="IPR025337">
    <property type="entry name" value="Questin_oxidase-like"/>
</dbReference>
<keyword evidence="3" id="KW-1185">Reference proteome</keyword>
<organism evidence="2 3">
    <name type="scientific">Botryobasidium botryosum (strain FD-172 SS1)</name>
    <dbReference type="NCBI Taxonomy" id="930990"/>
    <lineage>
        <taxon>Eukaryota</taxon>
        <taxon>Fungi</taxon>
        <taxon>Dikarya</taxon>
        <taxon>Basidiomycota</taxon>
        <taxon>Agaricomycotina</taxon>
        <taxon>Agaricomycetes</taxon>
        <taxon>Cantharellales</taxon>
        <taxon>Botryobasidiaceae</taxon>
        <taxon>Botryobasidium</taxon>
    </lineage>
</organism>
<reference evidence="3" key="1">
    <citation type="journal article" date="2014" name="Proc. Natl. Acad. Sci. U.S.A.">
        <title>Extensive sampling of basidiomycete genomes demonstrates inadequacy of the white-rot/brown-rot paradigm for wood decay fungi.</title>
        <authorList>
            <person name="Riley R."/>
            <person name="Salamov A.A."/>
            <person name="Brown D.W."/>
            <person name="Nagy L.G."/>
            <person name="Floudas D."/>
            <person name="Held B.W."/>
            <person name="Levasseur A."/>
            <person name="Lombard V."/>
            <person name="Morin E."/>
            <person name="Otillar R."/>
            <person name="Lindquist E.A."/>
            <person name="Sun H."/>
            <person name="LaButti K.M."/>
            <person name="Schmutz J."/>
            <person name="Jabbour D."/>
            <person name="Luo H."/>
            <person name="Baker S.E."/>
            <person name="Pisabarro A.G."/>
            <person name="Walton J.D."/>
            <person name="Blanchette R.A."/>
            <person name="Henrissat B."/>
            <person name="Martin F."/>
            <person name="Cullen D."/>
            <person name="Hibbett D.S."/>
            <person name="Grigoriev I.V."/>
        </authorList>
    </citation>
    <scope>NUCLEOTIDE SEQUENCE [LARGE SCALE GENOMIC DNA]</scope>
    <source>
        <strain evidence="3">FD-172 SS1</strain>
    </source>
</reference>
<evidence type="ECO:0000313" key="3">
    <source>
        <dbReference type="Proteomes" id="UP000027195"/>
    </source>
</evidence>